<sequence>MATTIRVGHLVGQQNVQELKKAISTAIILAVLMSFVIASLTFVLRGSIATLYSPNADVIALAASLLILACFYQVSDAIQVVSACALRGMKVTKPVFFITLIAYWPIGFGLGAVLGLTHWLVEPMGAHGFWIGIIVGLTVAAIMLTIILKRTLHRFSHETV</sequence>
<keyword evidence="1" id="KW-0813">Transport</keyword>
<keyword evidence="4" id="KW-1185">Reference proteome</keyword>
<feature type="transmembrane region" description="Helical" evidence="2">
    <location>
        <begin position="95"/>
        <end position="121"/>
    </location>
</feature>
<evidence type="ECO:0000256" key="1">
    <source>
        <dbReference type="ARBA" id="ARBA00022448"/>
    </source>
</evidence>
<dbReference type="PANTHER" id="PTHR43298">
    <property type="entry name" value="MULTIDRUG RESISTANCE PROTEIN NORM-RELATED"/>
    <property type="match status" value="1"/>
</dbReference>
<evidence type="ECO:0000313" key="4">
    <source>
        <dbReference type="Proteomes" id="UP001231109"/>
    </source>
</evidence>
<gene>
    <name evidence="3" type="ORF">ORJ04_02070</name>
</gene>
<dbReference type="RefSeq" id="WP_305973444.1">
    <property type="nucleotide sequence ID" value="NZ_JAPJDZ010000002.1"/>
</dbReference>
<keyword evidence="2" id="KW-0472">Membrane</keyword>
<feature type="transmembrane region" description="Helical" evidence="2">
    <location>
        <begin position="127"/>
        <end position="148"/>
    </location>
</feature>
<protein>
    <submittedName>
        <fullName evidence="3">MATE family efflux transporter</fullName>
    </submittedName>
</protein>
<dbReference type="Proteomes" id="UP001231109">
    <property type="component" value="Unassembled WGS sequence"/>
</dbReference>
<feature type="transmembrane region" description="Helical" evidence="2">
    <location>
        <begin position="22"/>
        <end position="44"/>
    </location>
</feature>
<dbReference type="InterPro" id="IPR050222">
    <property type="entry name" value="MATE_MdtK"/>
</dbReference>
<reference evidence="3 4" key="1">
    <citation type="submission" date="2022-11" db="EMBL/GenBank/DDBJ databases">
        <title>Viruses from the air-sea interface of a natural surface slick.</title>
        <authorList>
            <person name="Rahlff J."/>
            <person name="Holmfeldt K."/>
        </authorList>
    </citation>
    <scope>NUCLEOTIDE SEQUENCE [LARGE SCALE GENOMIC DNA]</scope>
    <source>
        <strain evidence="3 4">SMS4</strain>
    </source>
</reference>
<feature type="transmembrane region" description="Helical" evidence="2">
    <location>
        <begin position="56"/>
        <end position="74"/>
    </location>
</feature>
<keyword evidence="2" id="KW-1133">Transmembrane helix</keyword>
<organism evidence="3 4">
    <name type="scientific">Rheinheimera baltica</name>
    <dbReference type="NCBI Taxonomy" id="67576"/>
    <lineage>
        <taxon>Bacteria</taxon>
        <taxon>Pseudomonadati</taxon>
        <taxon>Pseudomonadota</taxon>
        <taxon>Gammaproteobacteria</taxon>
        <taxon>Chromatiales</taxon>
        <taxon>Chromatiaceae</taxon>
        <taxon>Rheinheimera</taxon>
    </lineage>
</organism>
<keyword evidence="2" id="KW-0812">Transmembrane</keyword>
<evidence type="ECO:0000313" key="3">
    <source>
        <dbReference type="EMBL" id="MDP5134735.1"/>
    </source>
</evidence>
<name>A0ABT9HUE0_9GAMM</name>
<dbReference type="PANTHER" id="PTHR43298:SF2">
    <property type="entry name" value="FMN_FAD EXPORTER YEEO-RELATED"/>
    <property type="match status" value="1"/>
</dbReference>
<comment type="caution">
    <text evidence="3">The sequence shown here is derived from an EMBL/GenBank/DDBJ whole genome shotgun (WGS) entry which is preliminary data.</text>
</comment>
<dbReference type="Pfam" id="PF01554">
    <property type="entry name" value="MatE"/>
    <property type="match status" value="1"/>
</dbReference>
<evidence type="ECO:0000256" key="2">
    <source>
        <dbReference type="SAM" id="Phobius"/>
    </source>
</evidence>
<accession>A0ABT9HUE0</accession>
<dbReference type="EMBL" id="JAPJDZ010000002">
    <property type="protein sequence ID" value="MDP5134735.1"/>
    <property type="molecule type" value="Genomic_DNA"/>
</dbReference>
<proteinExistence type="predicted"/>
<dbReference type="InterPro" id="IPR002528">
    <property type="entry name" value="MATE_fam"/>
</dbReference>